<evidence type="ECO:0000256" key="15">
    <source>
        <dbReference type="RuleBase" id="RU364045"/>
    </source>
</evidence>
<evidence type="ECO:0000313" key="18">
    <source>
        <dbReference type="EMBL" id="RQH23212.1"/>
    </source>
</evidence>
<dbReference type="InterPro" id="IPR005801">
    <property type="entry name" value="ADC_synthase"/>
</dbReference>
<dbReference type="PANTHER" id="PTHR11236">
    <property type="entry name" value="AMINOBENZOATE/ANTHRANILATE SYNTHASE"/>
    <property type="match status" value="1"/>
</dbReference>
<evidence type="ECO:0000256" key="5">
    <source>
        <dbReference type="ARBA" id="ARBA00012266"/>
    </source>
</evidence>
<keyword evidence="12 15" id="KW-0456">Lyase</keyword>
<keyword evidence="19" id="KW-1185">Reference proteome</keyword>
<comment type="cofactor">
    <cofactor evidence="1 15">
        <name>Mg(2+)</name>
        <dbReference type="ChEBI" id="CHEBI:18420"/>
    </cofactor>
</comment>
<evidence type="ECO:0000256" key="2">
    <source>
        <dbReference type="ARBA" id="ARBA00004873"/>
    </source>
</evidence>
<comment type="catalytic activity">
    <reaction evidence="14 15">
        <text>chorismate + L-glutamine = anthranilate + pyruvate + L-glutamate + H(+)</text>
        <dbReference type="Rhea" id="RHEA:21732"/>
        <dbReference type="ChEBI" id="CHEBI:15361"/>
        <dbReference type="ChEBI" id="CHEBI:15378"/>
        <dbReference type="ChEBI" id="CHEBI:16567"/>
        <dbReference type="ChEBI" id="CHEBI:29748"/>
        <dbReference type="ChEBI" id="CHEBI:29985"/>
        <dbReference type="ChEBI" id="CHEBI:58359"/>
        <dbReference type="EC" id="4.1.3.27"/>
    </reaction>
</comment>
<evidence type="ECO:0000256" key="10">
    <source>
        <dbReference type="ARBA" id="ARBA00022842"/>
    </source>
</evidence>
<dbReference type="OrthoDB" id="9803598at2"/>
<dbReference type="InterPro" id="IPR006805">
    <property type="entry name" value="Anth_synth_I_N"/>
</dbReference>
<comment type="similarity">
    <text evidence="3 15">Belongs to the anthranilate synthase component I family.</text>
</comment>
<dbReference type="UniPathway" id="UPA00035">
    <property type="reaction ID" value="UER00040"/>
</dbReference>
<dbReference type="RefSeq" id="WP_124143702.1">
    <property type="nucleotide sequence ID" value="NZ_CAWOKI010000364.1"/>
</dbReference>
<evidence type="ECO:0000256" key="7">
    <source>
        <dbReference type="ARBA" id="ARBA00022605"/>
    </source>
</evidence>
<protein>
    <recommendedName>
        <fullName evidence="6 15">Anthranilate synthase component 1</fullName>
        <ecNumber evidence="5 15">4.1.3.27</ecNumber>
    </recommendedName>
</protein>
<evidence type="ECO:0000256" key="14">
    <source>
        <dbReference type="ARBA" id="ARBA00047683"/>
    </source>
</evidence>
<dbReference type="PANTHER" id="PTHR11236:SF48">
    <property type="entry name" value="ISOCHORISMATE SYNTHASE MENF"/>
    <property type="match status" value="1"/>
</dbReference>
<dbReference type="GO" id="GO:0004049">
    <property type="term" value="F:anthranilate synthase activity"/>
    <property type="evidence" value="ECO:0007669"/>
    <property type="project" value="UniProtKB-EC"/>
</dbReference>
<organism evidence="18 19">
    <name type="scientific">Okeania hirsuta</name>
    <dbReference type="NCBI Taxonomy" id="1458930"/>
    <lineage>
        <taxon>Bacteria</taxon>
        <taxon>Bacillati</taxon>
        <taxon>Cyanobacteriota</taxon>
        <taxon>Cyanophyceae</taxon>
        <taxon>Oscillatoriophycideae</taxon>
        <taxon>Oscillatoriales</taxon>
        <taxon>Microcoleaceae</taxon>
        <taxon>Okeania</taxon>
    </lineage>
</organism>
<comment type="subunit">
    <text evidence="4 15">Heterotetramer consisting of two non-identical subunits: a beta subunit (TrpG) and a large alpha subunit (TrpE).</text>
</comment>
<keyword evidence="9 15" id="KW-0822">Tryptophan biosynthesis</keyword>
<evidence type="ECO:0000256" key="9">
    <source>
        <dbReference type="ARBA" id="ARBA00022822"/>
    </source>
</evidence>
<evidence type="ECO:0000256" key="4">
    <source>
        <dbReference type="ARBA" id="ARBA00011575"/>
    </source>
</evidence>
<keyword evidence="10 15" id="KW-0460">Magnesium</keyword>
<keyword evidence="7 15" id="KW-0028">Amino-acid biosynthesis</keyword>
<evidence type="ECO:0000259" key="16">
    <source>
        <dbReference type="Pfam" id="PF00425"/>
    </source>
</evidence>
<feature type="domain" description="Chorismate-utilising enzyme C-terminal" evidence="16">
    <location>
        <begin position="234"/>
        <end position="497"/>
    </location>
</feature>
<keyword evidence="8 15" id="KW-0479">Metal-binding</keyword>
<dbReference type="EC" id="4.1.3.27" evidence="5 15"/>
<evidence type="ECO:0000313" key="19">
    <source>
        <dbReference type="Proteomes" id="UP000269154"/>
    </source>
</evidence>
<proteinExistence type="inferred from homology"/>
<dbReference type="Pfam" id="PF00425">
    <property type="entry name" value="Chorismate_bind"/>
    <property type="match status" value="1"/>
</dbReference>
<comment type="caution">
    <text evidence="18">The sequence shown here is derived from an EMBL/GenBank/DDBJ whole genome shotgun (WGS) entry which is preliminary data.</text>
</comment>
<sequence>MIFPDFSKFSQLAKQGNFVPVYQEWVADLDTPVSAWYRVCAGQPYNFLLESVEGGEKIGRYSFLGCDPLWTLEVRGEHTTQTYRDGTVKTFEGDPFETLDNCLQKYQPVKLPQLPPDIGGLFGFWGYELIRWIEPRVPVYPYTENDLPDGLWMQVDNLLVFDQVKRKIWAIAYADLRSPEVDLKAAYQQACDRVSQLVDKLQSPLSQQDTLLEWQPPAGKSQEVGDIYSSNTPREQFCANVEKAKDYIKAGDIFQVVISQQLSTEYTGEPFALYRSLRLINPSPYMAYFNFGDWQIIGSSPEVMVKAENTPDGKRLATVRPIAGTRPRGKTYAEDNALAEELLQDPKERAEHIMLVDLGRNDLGRVCRVGTVKVDELMIIERYSHVMHIVSNVVGELADEKTVWDLLKACFPAGTVSGAPKIRAMEIINELESCRRGAYSGVYGYYDFEGQLNSAITIRTMVVRPKNDGKHTVTVQAGAGLVADSVPETEYEESINKARGLLEAIRCLKKS</sequence>
<dbReference type="NCBIfam" id="TIGR00564">
    <property type="entry name" value="trpE_most"/>
    <property type="match status" value="1"/>
</dbReference>
<comment type="function">
    <text evidence="13 15">Part of a heterotetrameric complex that catalyzes the two-step biosynthesis of anthranilate, an intermediate in the biosynthesis of L-tryptophan. In the first step, the glutamine-binding beta subunit (TrpG) of anthranilate synthase (AS) provides the glutamine amidotransferase activity which generates ammonia as a substrate that, along with chorismate, is used in the second step, catalyzed by the large alpha subunit of AS (TrpE) to produce anthranilate. In the absence of TrpG, TrpE can synthesize anthranilate directly from chorismate and high concentrations of ammonia.</text>
</comment>
<accession>A0A3N6NV95</accession>
<evidence type="ECO:0000259" key="17">
    <source>
        <dbReference type="Pfam" id="PF04715"/>
    </source>
</evidence>
<evidence type="ECO:0000256" key="1">
    <source>
        <dbReference type="ARBA" id="ARBA00001946"/>
    </source>
</evidence>
<evidence type="ECO:0000256" key="11">
    <source>
        <dbReference type="ARBA" id="ARBA00023141"/>
    </source>
</evidence>
<evidence type="ECO:0000256" key="12">
    <source>
        <dbReference type="ARBA" id="ARBA00023239"/>
    </source>
</evidence>
<evidence type="ECO:0000256" key="13">
    <source>
        <dbReference type="ARBA" id="ARBA00025634"/>
    </source>
</evidence>
<name>A0A3N6NV95_9CYAN</name>
<dbReference type="GO" id="GO:0046872">
    <property type="term" value="F:metal ion binding"/>
    <property type="evidence" value="ECO:0007669"/>
    <property type="project" value="UniProtKB-KW"/>
</dbReference>
<dbReference type="EMBL" id="RCBY01000351">
    <property type="protein sequence ID" value="RQH23212.1"/>
    <property type="molecule type" value="Genomic_DNA"/>
</dbReference>
<gene>
    <name evidence="15 18" type="primary">trpE</name>
    <name evidence="18" type="ORF">D5R40_30645</name>
</gene>
<evidence type="ECO:0000256" key="6">
    <source>
        <dbReference type="ARBA" id="ARBA00020653"/>
    </source>
</evidence>
<dbReference type="Gene3D" id="3.60.120.10">
    <property type="entry name" value="Anthranilate synthase"/>
    <property type="match status" value="1"/>
</dbReference>
<evidence type="ECO:0000256" key="3">
    <source>
        <dbReference type="ARBA" id="ARBA00009562"/>
    </source>
</evidence>
<dbReference type="InterPro" id="IPR005256">
    <property type="entry name" value="Anth_synth_I_PabB"/>
</dbReference>
<reference evidence="18 19" key="1">
    <citation type="journal article" date="2018" name="ACS Chem. Biol.">
        <title>Ketoreductase domain dysfunction expands chemodiversity: malyngamide biosynthesis in the cyanobacterium Okeania hirsuta.</title>
        <authorList>
            <person name="Moss N.A."/>
            <person name="Leao T."/>
            <person name="Rankin M."/>
            <person name="McCullough T.M."/>
            <person name="Qu P."/>
            <person name="Korobeynikov A."/>
            <person name="Smith J.L."/>
            <person name="Gerwick L."/>
            <person name="Gerwick W.H."/>
        </authorList>
    </citation>
    <scope>NUCLEOTIDE SEQUENCE [LARGE SCALE GENOMIC DNA]</scope>
    <source>
        <strain evidence="18 19">PAB10Feb10-1</strain>
    </source>
</reference>
<dbReference type="InterPro" id="IPR019999">
    <property type="entry name" value="Anth_synth_I-like"/>
</dbReference>
<dbReference type="Proteomes" id="UP000269154">
    <property type="component" value="Unassembled WGS sequence"/>
</dbReference>
<dbReference type="PRINTS" id="PR00095">
    <property type="entry name" value="ANTSNTHASEI"/>
</dbReference>
<evidence type="ECO:0000256" key="8">
    <source>
        <dbReference type="ARBA" id="ARBA00022723"/>
    </source>
</evidence>
<comment type="pathway">
    <text evidence="2 15">Amino-acid biosynthesis; L-tryptophan biosynthesis; L-tryptophan from chorismate: step 1/5.</text>
</comment>
<keyword evidence="11 15" id="KW-0057">Aromatic amino acid biosynthesis</keyword>
<dbReference type="AlphaFoldDB" id="A0A3N6NV95"/>
<feature type="domain" description="Anthranilate synthase component I N-terminal" evidence="17">
    <location>
        <begin position="28"/>
        <end position="168"/>
    </location>
</feature>
<dbReference type="Pfam" id="PF04715">
    <property type="entry name" value="Anth_synt_I_N"/>
    <property type="match status" value="1"/>
</dbReference>
<dbReference type="SUPFAM" id="SSF56322">
    <property type="entry name" value="ADC synthase"/>
    <property type="match status" value="1"/>
</dbReference>
<dbReference type="GO" id="GO:0000162">
    <property type="term" value="P:L-tryptophan biosynthetic process"/>
    <property type="evidence" value="ECO:0007669"/>
    <property type="project" value="UniProtKB-UniPathway"/>
</dbReference>
<dbReference type="InterPro" id="IPR015890">
    <property type="entry name" value="Chorismate_C"/>
</dbReference>